<dbReference type="PANTHER" id="PTHR43793:SF2">
    <property type="entry name" value="BIFUNCTIONAL PROTEIN HLDE"/>
    <property type="match status" value="1"/>
</dbReference>
<dbReference type="InterPro" id="IPR050385">
    <property type="entry name" value="Archaeal_FAD_synthase"/>
</dbReference>
<dbReference type="SUPFAM" id="SSF52374">
    <property type="entry name" value="Nucleotidylyl transferase"/>
    <property type="match status" value="1"/>
</dbReference>
<dbReference type="PANTHER" id="PTHR43793">
    <property type="entry name" value="FAD SYNTHASE"/>
    <property type="match status" value="1"/>
</dbReference>
<sequence length="199" mass="20436">AAALAVGLAAGASVAAAAEEAVREAASFLASGGVASLAAEPEPPQLHGASDAFVVAQQTRAAGGTVVATGGCFDLLHAGHARTLAAARSLGDCLIVCLNSDASVTRLKGEERPIMNEQDRAELLLSLECVDAVLVFEEQTPEAALERLRPDLWVKGGDYTAEQLPEAKLLESWGGQTVTVPYYPARSTTKLAAALAKVG</sequence>
<dbReference type="GO" id="GO:0005524">
    <property type="term" value="F:ATP binding"/>
    <property type="evidence" value="ECO:0007669"/>
    <property type="project" value="UniProtKB-KW"/>
</dbReference>
<keyword evidence="5" id="KW-0067">ATP-binding</keyword>
<dbReference type="GO" id="GO:0016773">
    <property type="term" value="F:phosphotransferase activity, alcohol group as acceptor"/>
    <property type="evidence" value="ECO:0007669"/>
    <property type="project" value="InterPro"/>
</dbReference>
<comment type="caution">
    <text evidence="10">The sequence shown here is derived from an EMBL/GenBank/DDBJ whole genome shotgun (WGS) entry which is preliminary data.</text>
</comment>
<dbReference type="Proteomes" id="UP000010729">
    <property type="component" value="Unassembled WGS sequence"/>
</dbReference>
<protein>
    <recommendedName>
        <fullName evidence="1">D-glycero-beta-D-manno-heptose 1-phosphate adenylyltransferase</fullName>
        <ecNumber evidence="1">2.7.7.70</ecNumber>
    </recommendedName>
</protein>
<comment type="catalytic activity">
    <reaction evidence="7">
        <text>D-glycero-beta-D-manno-heptose 1-phosphate + ATP + H(+) = ADP-D-glycero-beta-D-manno-heptose + diphosphate</text>
        <dbReference type="Rhea" id="RHEA:27465"/>
        <dbReference type="ChEBI" id="CHEBI:15378"/>
        <dbReference type="ChEBI" id="CHEBI:30616"/>
        <dbReference type="ChEBI" id="CHEBI:33019"/>
        <dbReference type="ChEBI" id="CHEBI:59967"/>
        <dbReference type="ChEBI" id="CHEBI:61593"/>
        <dbReference type="EC" id="2.7.7.70"/>
    </reaction>
</comment>
<dbReference type="GO" id="GO:0016779">
    <property type="term" value="F:nucleotidyltransferase activity"/>
    <property type="evidence" value="ECO:0007669"/>
    <property type="project" value="UniProtKB-KW"/>
</dbReference>
<keyword evidence="2" id="KW-0808">Transferase</keyword>
<feature type="signal peptide" evidence="8">
    <location>
        <begin position="1"/>
        <end position="17"/>
    </location>
</feature>
<evidence type="ECO:0000256" key="4">
    <source>
        <dbReference type="ARBA" id="ARBA00022741"/>
    </source>
</evidence>
<dbReference type="AlphaFoldDB" id="N1UXV5"/>
<dbReference type="OrthoDB" id="9802794at2"/>
<evidence type="ECO:0000313" key="11">
    <source>
        <dbReference type="Proteomes" id="UP000010729"/>
    </source>
</evidence>
<feature type="non-terminal residue" evidence="10">
    <location>
        <position position="1"/>
    </location>
</feature>
<dbReference type="Pfam" id="PF01467">
    <property type="entry name" value="CTP_transf_like"/>
    <property type="match status" value="1"/>
</dbReference>
<dbReference type="InterPro" id="IPR004821">
    <property type="entry name" value="Cyt_trans-like"/>
</dbReference>
<accession>N1UXV5</accession>
<dbReference type="GO" id="GO:0005975">
    <property type="term" value="P:carbohydrate metabolic process"/>
    <property type="evidence" value="ECO:0007669"/>
    <property type="project" value="InterPro"/>
</dbReference>
<dbReference type="EC" id="2.7.7.70" evidence="1"/>
<keyword evidence="11" id="KW-1185">Reference proteome</keyword>
<name>N1UXV5_9MICC</name>
<feature type="domain" description="Cytidyltransferase-like" evidence="9">
    <location>
        <begin position="69"/>
        <end position="164"/>
    </location>
</feature>
<evidence type="ECO:0000256" key="6">
    <source>
        <dbReference type="ARBA" id="ARBA00023277"/>
    </source>
</evidence>
<dbReference type="NCBIfam" id="TIGR02199">
    <property type="entry name" value="rfaE_dom_II"/>
    <property type="match status" value="1"/>
</dbReference>
<evidence type="ECO:0000313" key="10">
    <source>
        <dbReference type="EMBL" id="EMY32682.1"/>
    </source>
</evidence>
<keyword evidence="3" id="KW-0548">Nucleotidyltransferase</keyword>
<dbReference type="EMBL" id="ANPE02000239">
    <property type="protein sequence ID" value="EMY32682.1"/>
    <property type="molecule type" value="Genomic_DNA"/>
</dbReference>
<feature type="chain" id="PRO_5004112713" description="D-glycero-beta-D-manno-heptose 1-phosphate adenylyltransferase" evidence="8">
    <location>
        <begin position="18"/>
        <end position="199"/>
    </location>
</feature>
<evidence type="ECO:0000256" key="1">
    <source>
        <dbReference type="ARBA" id="ARBA00012519"/>
    </source>
</evidence>
<dbReference type="NCBIfam" id="TIGR00125">
    <property type="entry name" value="cyt_tran_rel"/>
    <property type="match status" value="1"/>
</dbReference>
<evidence type="ECO:0000259" key="9">
    <source>
        <dbReference type="Pfam" id="PF01467"/>
    </source>
</evidence>
<evidence type="ECO:0000256" key="5">
    <source>
        <dbReference type="ARBA" id="ARBA00022840"/>
    </source>
</evidence>
<organism evidence="10 11">
    <name type="scientific">Arthrobacter crystallopoietes BAB-32</name>
    <dbReference type="NCBI Taxonomy" id="1246476"/>
    <lineage>
        <taxon>Bacteria</taxon>
        <taxon>Bacillati</taxon>
        <taxon>Actinomycetota</taxon>
        <taxon>Actinomycetes</taxon>
        <taxon>Micrococcales</taxon>
        <taxon>Micrococcaceae</taxon>
        <taxon>Crystallibacter</taxon>
    </lineage>
</organism>
<keyword evidence="4" id="KW-0547">Nucleotide-binding</keyword>
<evidence type="ECO:0000256" key="2">
    <source>
        <dbReference type="ARBA" id="ARBA00022679"/>
    </source>
</evidence>
<keyword evidence="6" id="KW-0119">Carbohydrate metabolism</keyword>
<evidence type="ECO:0000256" key="7">
    <source>
        <dbReference type="ARBA" id="ARBA00047428"/>
    </source>
</evidence>
<proteinExistence type="predicted"/>
<dbReference type="InterPro" id="IPR014729">
    <property type="entry name" value="Rossmann-like_a/b/a_fold"/>
</dbReference>
<dbReference type="Gene3D" id="3.40.50.620">
    <property type="entry name" value="HUPs"/>
    <property type="match status" value="1"/>
</dbReference>
<keyword evidence="8" id="KW-0732">Signal</keyword>
<dbReference type="InterPro" id="IPR011914">
    <property type="entry name" value="RfaE_dom_II"/>
</dbReference>
<reference evidence="10 11" key="1">
    <citation type="journal article" date="2013" name="Genome Announc.">
        <title>Draft Genome Sequence of Arthrobacter crystallopoietes Strain BAB-32, Revealing Genes for Bioremediation.</title>
        <authorList>
            <person name="Joshi M.N."/>
            <person name="Pandit A.S."/>
            <person name="Sharma A."/>
            <person name="Pandya R.V."/>
            <person name="Desai S.M."/>
            <person name="Saxena A.K."/>
            <person name="Bagatharia S.B."/>
        </authorList>
    </citation>
    <scope>NUCLEOTIDE SEQUENCE [LARGE SCALE GENOMIC DNA]</scope>
    <source>
        <strain evidence="10 11">BAB-32</strain>
    </source>
</reference>
<evidence type="ECO:0000256" key="3">
    <source>
        <dbReference type="ARBA" id="ARBA00022695"/>
    </source>
</evidence>
<dbReference type="RefSeq" id="WP_005273205.1">
    <property type="nucleotide sequence ID" value="NZ_ANPE02000239.1"/>
</dbReference>
<gene>
    <name evidence="10" type="ORF">D477_018871</name>
</gene>
<evidence type="ECO:0000256" key="8">
    <source>
        <dbReference type="SAM" id="SignalP"/>
    </source>
</evidence>